<reference evidence="2" key="1">
    <citation type="journal article" date="2021" name="Proc. Natl. Acad. Sci. U.S.A.">
        <title>A Catalog of Tens of Thousands of Viruses from Human Metagenomes Reveals Hidden Associations with Chronic Diseases.</title>
        <authorList>
            <person name="Tisza M.J."/>
            <person name="Buck C.B."/>
        </authorList>
    </citation>
    <scope>NUCLEOTIDE SEQUENCE</scope>
    <source>
        <strain evidence="2">CtXXl13</strain>
    </source>
</reference>
<dbReference type="Pfam" id="PF06745">
    <property type="entry name" value="ATPase"/>
    <property type="match status" value="1"/>
</dbReference>
<protein>
    <submittedName>
        <fullName evidence="2">Protein recA</fullName>
    </submittedName>
</protein>
<proteinExistence type="predicted"/>
<accession>A0A8S5TJ96</accession>
<dbReference type="SUPFAM" id="SSF52540">
    <property type="entry name" value="P-loop containing nucleoside triphosphate hydrolases"/>
    <property type="match status" value="1"/>
</dbReference>
<dbReference type="Gene3D" id="3.40.50.300">
    <property type="entry name" value="P-loop containing nucleotide triphosphate hydrolases"/>
    <property type="match status" value="1"/>
</dbReference>
<sequence>MKNLLIKNLRDNSPKGENLFDINSTVISYKTGIPILDYYLGYLVKVYNKDDELVDKYPSIGIPAGCFVTVIGKPSTAKTTMLTQIAANIVREFDNGSVIHFDLEQSQNYSRIQVLTKFKMSDMENGKYILRQEQNSISDIKKTIMRIYKEKTSNPDSYKYKTGKMDEFGKEIVIYEPTCIIIDSIATLSTEYNENDKKDIARLEEVGSQTERMRLTGEITRFFNELLPYIRAANIIVFTINQIKTNPGMGIIKSPAEILYLNPDEALPGGRAPQFLAHILLKNIAIGSEKYTKEDNGFDGFGMYTMVIKSRVNQAGQKIPLVYDKIRGVDSLRTTLAYAKELGLITGNKNKMYFVDDKDYYFSMTNVHDDFNNRRELYKKLYDTVIPILSNRLSTLDDDEMEIVNEEMMY</sequence>
<evidence type="ECO:0000313" key="2">
    <source>
        <dbReference type="EMBL" id="DAF63241.1"/>
    </source>
</evidence>
<organism evidence="2">
    <name type="scientific">Myoviridae sp. ctXXl13</name>
    <dbReference type="NCBI Taxonomy" id="2827691"/>
    <lineage>
        <taxon>Viruses</taxon>
        <taxon>Duplodnaviria</taxon>
        <taxon>Heunggongvirae</taxon>
        <taxon>Uroviricota</taxon>
        <taxon>Caudoviricetes</taxon>
    </lineage>
</organism>
<dbReference type="InterPro" id="IPR027417">
    <property type="entry name" value="P-loop_NTPase"/>
</dbReference>
<dbReference type="EMBL" id="BK032836">
    <property type="protein sequence ID" value="DAF63241.1"/>
    <property type="molecule type" value="Genomic_DNA"/>
</dbReference>
<name>A0A8S5TJ96_9CAUD</name>
<evidence type="ECO:0000259" key="1">
    <source>
        <dbReference type="Pfam" id="PF06745"/>
    </source>
</evidence>
<dbReference type="InterPro" id="IPR014774">
    <property type="entry name" value="KaiC-like_dom"/>
</dbReference>
<feature type="domain" description="KaiC-like" evidence="1">
    <location>
        <begin position="30"/>
        <end position="195"/>
    </location>
</feature>